<organism evidence="14 15">
    <name type="scientific">Geobacter pickeringii</name>
    <dbReference type="NCBI Taxonomy" id="345632"/>
    <lineage>
        <taxon>Bacteria</taxon>
        <taxon>Pseudomonadati</taxon>
        <taxon>Thermodesulfobacteriota</taxon>
        <taxon>Desulfuromonadia</taxon>
        <taxon>Geobacterales</taxon>
        <taxon>Geobacteraceae</taxon>
        <taxon>Geobacter</taxon>
    </lineage>
</organism>
<dbReference type="Gene3D" id="2.40.160.20">
    <property type="match status" value="1"/>
</dbReference>
<feature type="chain" id="PRO_5002112586" evidence="12">
    <location>
        <begin position="21"/>
        <end position="424"/>
    </location>
</feature>
<dbReference type="GO" id="GO:0015288">
    <property type="term" value="F:porin activity"/>
    <property type="evidence" value="ECO:0007669"/>
    <property type="project" value="UniProtKB-KW"/>
</dbReference>
<dbReference type="InterPro" id="IPR030820">
    <property type="entry name" value="OMP_myx_plus_Proteobacteria"/>
</dbReference>
<dbReference type="PROSITE" id="PS51123">
    <property type="entry name" value="OMPA_2"/>
    <property type="match status" value="1"/>
</dbReference>
<dbReference type="InterPro" id="IPR028974">
    <property type="entry name" value="TSP_type-3_rpt"/>
</dbReference>
<keyword evidence="9" id="KW-0998">Cell outer membrane</keyword>
<keyword evidence="5 12" id="KW-0732">Signal</keyword>
<dbReference type="GO" id="GO:0006811">
    <property type="term" value="P:monoatomic ion transport"/>
    <property type="evidence" value="ECO:0007669"/>
    <property type="project" value="UniProtKB-KW"/>
</dbReference>
<keyword evidence="4" id="KW-0812">Transmembrane</keyword>
<evidence type="ECO:0000256" key="7">
    <source>
        <dbReference type="ARBA" id="ARBA00023114"/>
    </source>
</evidence>
<comment type="subcellular location">
    <subcellularLocation>
        <location evidence="1">Cell outer membrane</location>
        <topology evidence="1">Multi-pass membrane protein</topology>
    </subcellularLocation>
</comment>
<evidence type="ECO:0000256" key="9">
    <source>
        <dbReference type="ARBA" id="ARBA00023237"/>
    </source>
</evidence>
<dbReference type="InterPro" id="IPR011250">
    <property type="entry name" value="OMP/PagP_B-barrel"/>
</dbReference>
<feature type="compositionally biased region" description="Basic and acidic residues" evidence="11">
    <location>
        <begin position="263"/>
        <end position="279"/>
    </location>
</feature>
<dbReference type="CDD" id="cd07185">
    <property type="entry name" value="OmpA_C-like"/>
    <property type="match status" value="1"/>
</dbReference>
<evidence type="ECO:0000256" key="5">
    <source>
        <dbReference type="ARBA" id="ARBA00022729"/>
    </source>
</evidence>
<evidence type="ECO:0000256" key="1">
    <source>
        <dbReference type="ARBA" id="ARBA00004571"/>
    </source>
</evidence>
<dbReference type="STRING" id="345632.GPICK_01710"/>
<dbReference type="GO" id="GO:0005509">
    <property type="term" value="F:calcium ion binding"/>
    <property type="evidence" value="ECO:0007669"/>
    <property type="project" value="InterPro"/>
</dbReference>
<dbReference type="InterPro" id="IPR006690">
    <property type="entry name" value="OMPA-like_CS"/>
</dbReference>
<feature type="compositionally biased region" description="Basic and acidic residues" evidence="11">
    <location>
        <begin position="190"/>
        <end position="204"/>
    </location>
</feature>
<proteinExistence type="predicted"/>
<dbReference type="GO" id="GO:0046930">
    <property type="term" value="C:pore complex"/>
    <property type="evidence" value="ECO:0007669"/>
    <property type="project" value="UniProtKB-KW"/>
</dbReference>
<dbReference type="PROSITE" id="PS01068">
    <property type="entry name" value="OMPA_1"/>
    <property type="match status" value="1"/>
</dbReference>
<dbReference type="Proteomes" id="UP000057609">
    <property type="component" value="Chromosome"/>
</dbReference>
<dbReference type="InterPro" id="IPR006664">
    <property type="entry name" value="OMP_bac"/>
</dbReference>
<dbReference type="InterPro" id="IPR027385">
    <property type="entry name" value="Beta-barrel_OMP"/>
</dbReference>
<keyword evidence="15" id="KW-1185">Reference proteome</keyword>
<keyword evidence="6" id="KW-0406">Ion transport</keyword>
<evidence type="ECO:0000256" key="11">
    <source>
        <dbReference type="SAM" id="MobiDB-lite"/>
    </source>
</evidence>
<dbReference type="RefSeq" id="WP_039739989.1">
    <property type="nucleotide sequence ID" value="NZ_CP009788.1"/>
</dbReference>
<dbReference type="PANTHER" id="PTHR30329:SF21">
    <property type="entry name" value="LIPOPROTEIN YIAD-RELATED"/>
    <property type="match status" value="1"/>
</dbReference>
<name>A0A0B5BDW1_9BACT</name>
<feature type="compositionally biased region" description="Basic and acidic residues" evidence="11">
    <location>
        <begin position="226"/>
        <end position="249"/>
    </location>
</feature>
<feature type="domain" description="OmpA-like" evidence="13">
    <location>
        <begin position="303"/>
        <end position="421"/>
    </location>
</feature>
<dbReference type="Pfam" id="PF00691">
    <property type="entry name" value="OmpA"/>
    <property type="match status" value="1"/>
</dbReference>
<protein>
    <submittedName>
        <fullName evidence="14">Membrane protein</fullName>
    </submittedName>
</protein>
<dbReference type="PRINTS" id="PR01021">
    <property type="entry name" value="OMPADOMAIN"/>
</dbReference>
<evidence type="ECO:0000256" key="8">
    <source>
        <dbReference type="ARBA" id="ARBA00023136"/>
    </source>
</evidence>
<dbReference type="InterPro" id="IPR050330">
    <property type="entry name" value="Bact_OuterMem_StrucFunc"/>
</dbReference>
<gene>
    <name evidence="14" type="ORF">GPICK_01710</name>
</gene>
<evidence type="ECO:0000259" key="13">
    <source>
        <dbReference type="PROSITE" id="PS51123"/>
    </source>
</evidence>
<keyword evidence="8 10" id="KW-0472">Membrane</keyword>
<dbReference type="SUPFAM" id="SSF56925">
    <property type="entry name" value="OMPA-like"/>
    <property type="match status" value="1"/>
</dbReference>
<dbReference type="InterPro" id="IPR006665">
    <property type="entry name" value="OmpA-like"/>
</dbReference>
<sequence>MKKHLLAGLCALTMAAGATAAHAEVRSGAVSLSPFVGGYTFDGDQHLRTDPTFGLRGGYHLDQNWATELVFGYTPTKETQGQKQHVNAYRYGLDLLYHFMPESRFVPFLAAGFGANTIDRVQNDTHDAYANYGAGVNYFLTDNLALRGDVRHIIVFNTNDNNVEYTAGVNYLFGGVRPAAVKATPPPEPPKVEPPKPEPPKPEPVKLVPPPPAPPLDSDGDGVPDTLDKCPDTPKGVAVDKDGCPKDSDGDGVPDYLDKCPDTPKGVAVDKDGCPKDSDGDGVPDYLDKCPDTPRGLKVDKDGCPEKVSIDLKIEFDTDKAVVKAKYNDEIKRVADFMTQYPETKAVIEGHTDNKGSAAYNLKLSERRAAAVRAYLIEKFGIDASRVAAKGYGLTKPIADNATEAGRQKNRRVIAVIDPAYKKK</sequence>
<feature type="region of interest" description="Disordered" evidence="11">
    <location>
        <begin position="182"/>
        <end position="255"/>
    </location>
</feature>
<keyword evidence="7" id="KW-0626">Porin</keyword>
<dbReference type="HOGENOM" id="CLU_031536_2_0_7"/>
<dbReference type="SUPFAM" id="SSF103647">
    <property type="entry name" value="TSP type-3 repeat"/>
    <property type="match status" value="1"/>
</dbReference>
<feature type="region of interest" description="Disordered" evidence="11">
    <location>
        <begin position="263"/>
        <end position="282"/>
    </location>
</feature>
<keyword evidence="2" id="KW-0813">Transport</keyword>
<evidence type="ECO:0000256" key="3">
    <source>
        <dbReference type="ARBA" id="ARBA00022452"/>
    </source>
</evidence>
<dbReference type="GO" id="GO:0009279">
    <property type="term" value="C:cell outer membrane"/>
    <property type="evidence" value="ECO:0007669"/>
    <property type="project" value="UniProtKB-SubCell"/>
</dbReference>
<keyword evidence="3" id="KW-1134">Transmembrane beta strand</keyword>
<accession>A0A0B5BDW1</accession>
<reference evidence="14 15" key="1">
    <citation type="journal article" date="2015" name="Genome Announc.">
        <title>Complete Genome of Geobacter pickeringii G13T, a Metal-Reducing Isolate from Sedimentary Kaolin Deposits.</title>
        <authorList>
            <person name="Badalamenti J.P."/>
            <person name="Bond D.R."/>
        </authorList>
    </citation>
    <scope>NUCLEOTIDE SEQUENCE [LARGE SCALE GENOMIC DNA]</scope>
    <source>
        <strain evidence="14 15">G13</strain>
    </source>
</reference>
<dbReference type="AlphaFoldDB" id="A0A0B5BDW1"/>
<evidence type="ECO:0000256" key="4">
    <source>
        <dbReference type="ARBA" id="ARBA00022692"/>
    </source>
</evidence>
<evidence type="ECO:0000256" key="2">
    <source>
        <dbReference type="ARBA" id="ARBA00022448"/>
    </source>
</evidence>
<evidence type="ECO:0000256" key="10">
    <source>
        <dbReference type="PROSITE-ProRule" id="PRU00473"/>
    </source>
</evidence>
<dbReference type="InterPro" id="IPR003367">
    <property type="entry name" value="Thrombospondin_3-like_rpt"/>
</dbReference>
<evidence type="ECO:0000313" key="14">
    <source>
        <dbReference type="EMBL" id="AJE02261.1"/>
    </source>
</evidence>
<dbReference type="Pfam" id="PF02412">
    <property type="entry name" value="TSP_3"/>
    <property type="match status" value="3"/>
</dbReference>
<dbReference type="Gene3D" id="3.30.1330.60">
    <property type="entry name" value="OmpA-like domain"/>
    <property type="match status" value="1"/>
</dbReference>
<dbReference type="KEGG" id="gpi:GPICK_01710"/>
<dbReference type="NCBIfam" id="TIGR04565">
    <property type="entry name" value="OMP_myx_plus"/>
    <property type="match status" value="1"/>
</dbReference>
<dbReference type="EMBL" id="CP009788">
    <property type="protein sequence ID" value="AJE02261.1"/>
    <property type="molecule type" value="Genomic_DNA"/>
</dbReference>
<evidence type="ECO:0000256" key="12">
    <source>
        <dbReference type="SAM" id="SignalP"/>
    </source>
</evidence>
<dbReference type="Pfam" id="PF13505">
    <property type="entry name" value="OMP_b-brl"/>
    <property type="match status" value="1"/>
</dbReference>
<feature type="signal peptide" evidence="12">
    <location>
        <begin position="1"/>
        <end position="20"/>
    </location>
</feature>
<dbReference type="InterPro" id="IPR036737">
    <property type="entry name" value="OmpA-like_sf"/>
</dbReference>
<evidence type="ECO:0000313" key="15">
    <source>
        <dbReference type="Proteomes" id="UP000057609"/>
    </source>
</evidence>
<dbReference type="PANTHER" id="PTHR30329">
    <property type="entry name" value="STATOR ELEMENT OF FLAGELLAR MOTOR COMPLEX"/>
    <property type="match status" value="1"/>
</dbReference>
<dbReference type="GO" id="GO:0007155">
    <property type="term" value="P:cell adhesion"/>
    <property type="evidence" value="ECO:0007669"/>
    <property type="project" value="InterPro"/>
</dbReference>
<dbReference type="OrthoDB" id="5482786at2"/>
<evidence type="ECO:0000256" key="6">
    <source>
        <dbReference type="ARBA" id="ARBA00023065"/>
    </source>
</evidence>
<dbReference type="SUPFAM" id="SSF103088">
    <property type="entry name" value="OmpA-like"/>
    <property type="match status" value="1"/>
</dbReference>